<keyword evidence="3" id="KW-1185">Reference proteome</keyword>
<protein>
    <recommendedName>
        <fullName evidence="4">TFIIB-type zinc ribbon-containing protein</fullName>
    </recommendedName>
</protein>
<sequence>MPTHIKTIKCPQCGSTRATLLREDHYRCDSCSTEFYLDSDDITIHHKFETERNGSPLGNTFAAKFKRFFLVLLAVTVFFSLIIIGLITFGRSRAGSSGMGSGEEGMSYSIEELATFTTTAGRPIVVIFGTARPASSSNVDDAKSFVSFFDGETQKLVKKIELLDVKGRIQNMDMRRFGDGAFYIVFNEAHLYRLDPSTLDMTEVHGEDYKRPELTQGFAKVVFYYSQFGDALEVKTNLGESFVYYPIADKIYTEREAYFAPLETLPAPQVATHFSFSLESSDYPNKQLQLIRYRRLEQDGYPCEYPRFQWRSWDGEDFLISSTSEKRARLQGYEDLTPGAYYFSPGVLDESEDQILITFKPTAADDAKQMLRCLDAQTGKVLWSYSDDENNLHGGSVASRFAGGYVVVNNRSSYVISNEGKLVSSTDYRKLIEGRS</sequence>
<keyword evidence="1" id="KW-0812">Transmembrane</keyword>
<dbReference type="Proteomes" id="UP000653477">
    <property type="component" value="Unassembled WGS sequence"/>
</dbReference>
<dbReference type="RefSeq" id="WP_188807713.1">
    <property type="nucleotide sequence ID" value="NZ_BMPU01000001.1"/>
</dbReference>
<evidence type="ECO:0000256" key="1">
    <source>
        <dbReference type="SAM" id="Phobius"/>
    </source>
</evidence>
<proteinExistence type="predicted"/>
<comment type="caution">
    <text evidence="2">The sequence shown here is derived from an EMBL/GenBank/DDBJ whole genome shotgun (WGS) entry which is preliminary data.</text>
</comment>
<dbReference type="InterPro" id="IPR015943">
    <property type="entry name" value="WD40/YVTN_repeat-like_dom_sf"/>
</dbReference>
<reference evidence="3" key="1">
    <citation type="journal article" date="2019" name="Int. J. Syst. Evol. Microbiol.">
        <title>The Global Catalogue of Microorganisms (GCM) 10K type strain sequencing project: providing services to taxonomists for standard genome sequencing and annotation.</title>
        <authorList>
            <consortium name="The Broad Institute Genomics Platform"/>
            <consortium name="The Broad Institute Genome Sequencing Center for Infectious Disease"/>
            <person name="Wu L."/>
            <person name="Ma J."/>
        </authorList>
    </citation>
    <scope>NUCLEOTIDE SEQUENCE [LARGE SCALE GENOMIC DNA]</scope>
    <source>
        <strain evidence="3">JCM 30531</strain>
    </source>
</reference>
<dbReference type="SUPFAM" id="SSF50998">
    <property type="entry name" value="Quinoprotein alcohol dehydrogenase-like"/>
    <property type="match status" value="1"/>
</dbReference>
<dbReference type="Gene3D" id="2.130.10.10">
    <property type="entry name" value="YVTN repeat-like/Quinoprotein amine dehydrogenase"/>
    <property type="match status" value="1"/>
</dbReference>
<dbReference type="EMBL" id="BMPU01000001">
    <property type="protein sequence ID" value="GGM50910.1"/>
    <property type="molecule type" value="Genomic_DNA"/>
</dbReference>
<evidence type="ECO:0000313" key="2">
    <source>
        <dbReference type="EMBL" id="GGM50910.1"/>
    </source>
</evidence>
<accession>A0ABQ2H5V5</accession>
<evidence type="ECO:0000313" key="3">
    <source>
        <dbReference type="Proteomes" id="UP000653477"/>
    </source>
</evidence>
<organism evidence="2 3">
    <name type="scientific">Porphyromonas pasteri</name>
    <dbReference type="NCBI Taxonomy" id="1583331"/>
    <lineage>
        <taxon>Bacteria</taxon>
        <taxon>Pseudomonadati</taxon>
        <taxon>Bacteroidota</taxon>
        <taxon>Bacteroidia</taxon>
        <taxon>Bacteroidales</taxon>
        <taxon>Porphyromonadaceae</taxon>
        <taxon>Porphyromonas</taxon>
    </lineage>
</organism>
<dbReference type="InterPro" id="IPR011047">
    <property type="entry name" value="Quinoprotein_ADH-like_sf"/>
</dbReference>
<feature type="transmembrane region" description="Helical" evidence="1">
    <location>
        <begin position="68"/>
        <end position="89"/>
    </location>
</feature>
<keyword evidence="1" id="KW-0472">Membrane</keyword>
<name>A0ABQ2H5V5_9PORP</name>
<evidence type="ECO:0008006" key="4">
    <source>
        <dbReference type="Google" id="ProtNLM"/>
    </source>
</evidence>
<gene>
    <name evidence="2" type="ORF">GCM10007088_06880</name>
</gene>
<keyword evidence="1" id="KW-1133">Transmembrane helix</keyword>